<feature type="compositionally biased region" description="Polar residues" evidence="1">
    <location>
        <begin position="147"/>
        <end position="173"/>
    </location>
</feature>
<evidence type="ECO:0000256" key="1">
    <source>
        <dbReference type="SAM" id="MobiDB-lite"/>
    </source>
</evidence>
<accession>A0A9D3SJN0</accession>
<comment type="caution">
    <text evidence="2">The sequence shown here is derived from an EMBL/GenBank/DDBJ whole genome shotgun (WGS) entry which is preliminary data.</text>
</comment>
<dbReference type="EMBL" id="JAHKSW010000011">
    <property type="protein sequence ID" value="KAG7326991.1"/>
    <property type="molecule type" value="Genomic_DNA"/>
</dbReference>
<feature type="region of interest" description="Disordered" evidence="1">
    <location>
        <begin position="303"/>
        <end position="354"/>
    </location>
</feature>
<feature type="region of interest" description="Disordered" evidence="1">
    <location>
        <begin position="64"/>
        <end position="120"/>
    </location>
</feature>
<feature type="region of interest" description="Disordered" evidence="1">
    <location>
        <begin position="137"/>
        <end position="213"/>
    </location>
</feature>
<dbReference type="AlphaFoldDB" id="A0A9D3SJN0"/>
<proteinExistence type="predicted"/>
<gene>
    <name evidence="2" type="ORF">KOW79_010392</name>
</gene>
<protein>
    <submittedName>
        <fullName evidence="2">Uncharacterized protein</fullName>
    </submittedName>
</protein>
<dbReference type="Proteomes" id="UP000824219">
    <property type="component" value="Linkage Group LG11"/>
</dbReference>
<sequence>MSWSHSVAAVFAVQLLRQQGAPVRFVFSSAAVGLRRRSAEWSLRQEETLTVRSSTPVLRSISKTSAMSTEPNYRRTKPGMKASVPNSNGAAGPASQIPGLSQSADTAPVEKSKGRRVGIQATDSDYVKLAKQGGHKGLLSYDPEATSPDSGSPQGSDFLSIDNQSQGKASSQKLVPPFGTDECAAWDNDSGAGKEKKSPVGQAAQEMQKLSLSQKDIEEANKYKRISHNKMATAPVDMSKLLSFGYMEEKKSADDDASSMMSEQVSTVAPEDELERFVSYGLPQAASSRSAYVTRRSSSYRWKARRTERVKAPARPPFSIRSAPEQGWEHIAHPATDASRTVCSEEADRGDAYS</sequence>
<dbReference type="PANTHER" id="PTHR31097">
    <property type="entry name" value="SI:DKEY-276J7.1"/>
    <property type="match status" value="1"/>
</dbReference>
<organism evidence="2 3">
    <name type="scientific">Hemibagrus wyckioides</name>
    <dbReference type="NCBI Taxonomy" id="337641"/>
    <lineage>
        <taxon>Eukaryota</taxon>
        <taxon>Metazoa</taxon>
        <taxon>Chordata</taxon>
        <taxon>Craniata</taxon>
        <taxon>Vertebrata</taxon>
        <taxon>Euteleostomi</taxon>
        <taxon>Actinopterygii</taxon>
        <taxon>Neopterygii</taxon>
        <taxon>Teleostei</taxon>
        <taxon>Ostariophysi</taxon>
        <taxon>Siluriformes</taxon>
        <taxon>Bagridae</taxon>
        <taxon>Hemibagrus</taxon>
    </lineage>
</organism>
<dbReference type="PANTHER" id="PTHR31097:SF3">
    <property type="entry name" value="SI:DKEY-276J7.1"/>
    <property type="match status" value="1"/>
</dbReference>
<evidence type="ECO:0000313" key="3">
    <source>
        <dbReference type="Proteomes" id="UP000824219"/>
    </source>
</evidence>
<keyword evidence="3" id="KW-1185">Reference proteome</keyword>
<evidence type="ECO:0000313" key="2">
    <source>
        <dbReference type="EMBL" id="KAG7326991.1"/>
    </source>
</evidence>
<dbReference type="InterPro" id="IPR040247">
    <property type="entry name" value="DUF5524"/>
</dbReference>
<dbReference type="Pfam" id="PF17662">
    <property type="entry name" value="DUF5524"/>
    <property type="match status" value="1"/>
</dbReference>
<name>A0A9D3SJN0_9TELE</name>
<dbReference type="OrthoDB" id="10012494at2759"/>
<reference evidence="2 3" key="1">
    <citation type="submission" date="2021-06" db="EMBL/GenBank/DDBJ databases">
        <title>Chromosome-level genome assembly of the red-tail catfish (Hemibagrus wyckioides).</title>
        <authorList>
            <person name="Shao F."/>
        </authorList>
    </citation>
    <scope>NUCLEOTIDE SEQUENCE [LARGE SCALE GENOMIC DNA]</scope>
    <source>
        <strain evidence="2">EC202008001</strain>
        <tissue evidence="2">Blood</tissue>
    </source>
</reference>